<dbReference type="RefSeq" id="WP_150567267.1">
    <property type="nucleotide sequence ID" value="NZ_CABPSD010000007.1"/>
</dbReference>
<organism evidence="1 2">
    <name type="scientific">Pandoraea morbifera</name>
    <dbReference type="NCBI Taxonomy" id="2508300"/>
    <lineage>
        <taxon>Bacteria</taxon>
        <taxon>Pseudomonadati</taxon>
        <taxon>Pseudomonadota</taxon>
        <taxon>Betaproteobacteria</taxon>
        <taxon>Burkholderiales</taxon>
        <taxon>Burkholderiaceae</taxon>
        <taxon>Pandoraea</taxon>
    </lineage>
</organism>
<protein>
    <submittedName>
        <fullName evidence="1">Uncharacterized protein</fullName>
    </submittedName>
</protein>
<name>A0A5E4VUU8_9BURK</name>
<reference evidence="1 2" key="1">
    <citation type="submission" date="2019-08" db="EMBL/GenBank/DDBJ databases">
        <authorList>
            <person name="Peeters C."/>
        </authorList>
    </citation>
    <scope>NUCLEOTIDE SEQUENCE [LARGE SCALE GENOMIC DNA]</scope>
    <source>
        <strain evidence="1 2">LMG 31116</strain>
    </source>
</reference>
<dbReference type="AlphaFoldDB" id="A0A5E4VUU8"/>
<keyword evidence="2" id="KW-1185">Reference proteome</keyword>
<accession>A0A5E4VUU8</accession>
<dbReference type="Proteomes" id="UP000368474">
    <property type="component" value="Unassembled WGS sequence"/>
</dbReference>
<dbReference type="EMBL" id="CABPSD010000007">
    <property type="protein sequence ID" value="VVE16178.1"/>
    <property type="molecule type" value="Genomic_DNA"/>
</dbReference>
<evidence type="ECO:0000313" key="1">
    <source>
        <dbReference type="EMBL" id="VVE16178.1"/>
    </source>
</evidence>
<gene>
    <name evidence="1" type="ORF">PMO31116_02864</name>
</gene>
<evidence type="ECO:0000313" key="2">
    <source>
        <dbReference type="Proteomes" id="UP000368474"/>
    </source>
</evidence>
<sequence length="157" mass="16480">MAAVAGTIETERRARGGRRGLFVVSRATLTLVTVALCAAELRGVGAALYLAQCPHDVPTNAVGWLAIWLDHWRALPVGMSAMAVQCLCHAVWHRREGAWLAGLRTVAMLIPMPLVCEVAAAVMGGGSSWPGTLGYVLSMQIAMLASDAAIGMARADA</sequence>
<proteinExistence type="predicted"/>